<evidence type="ECO:0000256" key="1">
    <source>
        <dbReference type="ARBA" id="ARBA00023015"/>
    </source>
</evidence>
<keyword evidence="1" id="KW-0805">Transcription regulation</keyword>
<dbReference type="Proteomes" id="UP000282515">
    <property type="component" value="Unassembled WGS sequence"/>
</dbReference>
<keyword evidence="2 4" id="KW-0238">DNA-binding</keyword>
<dbReference type="AlphaFoldDB" id="A0A3L8PS03"/>
<dbReference type="SUPFAM" id="SSF48498">
    <property type="entry name" value="Tetracyclin repressor-like, C-terminal domain"/>
    <property type="match status" value="1"/>
</dbReference>
<dbReference type="Pfam" id="PF02909">
    <property type="entry name" value="TetR_C_1"/>
    <property type="match status" value="1"/>
</dbReference>
<keyword evidence="7" id="KW-1185">Reference proteome</keyword>
<evidence type="ECO:0000256" key="3">
    <source>
        <dbReference type="ARBA" id="ARBA00023163"/>
    </source>
</evidence>
<name>A0A3L8PS03_9ACTN</name>
<protein>
    <submittedName>
        <fullName evidence="6">TetR/AcrR family transcriptional regulator</fullName>
    </submittedName>
</protein>
<keyword evidence="3" id="KW-0804">Transcription</keyword>
<evidence type="ECO:0000256" key="2">
    <source>
        <dbReference type="ARBA" id="ARBA00023125"/>
    </source>
</evidence>
<evidence type="ECO:0000313" key="7">
    <source>
        <dbReference type="Proteomes" id="UP000282515"/>
    </source>
</evidence>
<dbReference type="PROSITE" id="PS50977">
    <property type="entry name" value="HTH_TETR_2"/>
    <property type="match status" value="1"/>
</dbReference>
<gene>
    <name evidence="6" type="ORF">D9V41_02865</name>
</gene>
<dbReference type="OrthoDB" id="2570341at2"/>
<evidence type="ECO:0000256" key="4">
    <source>
        <dbReference type="PROSITE-ProRule" id="PRU00335"/>
    </source>
</evidence>
<dbReference type="Gene3D" id="1.10.10.60">
    <property type="entry name" value="Homeodomain-like"/>
    <property type="match status" value="1"/>
</dbReference>
<feature type="domain" description="HTH tetR-type" evidence="5">
    <location>
        <begin position="32"/>
        <end position="92"/>
    </location>
</feature>
<dbReference type="EMBL" id="RDBF01000002">
    <property type="protein sequence ID" value="RLV56742.1"/>
    <property type="molecule type" value="Genomic_DNA"/>
</dbReference>
<organism evidence="6 7">
    <name type="scientific">Aeromicrobium phragmitis</name>
    <dbReference type="NCBI Taxonomy" id="2478914"/>
    <lineage>
        <taxon>Bacteria</taxon>
        <taxon>Bacillati</taxon>
        <taxon>Actinomycetota</taxon>
        <taxon>Actinomycetes</taxon>
        <taxon>Propionibacteriales</taxon>
        <taxon>Nocardioidaceae</taxon>
        <taxon>Aeromicrobium</taxon>
    </lineage>
</organism>
<dbReference type="InterPro" id="IPR001647">
    <property type="entry name" value="HTH_TetR"/>
</dbReference>
<dbReference type="GO" id="GO:0045892">
    <property type="term" value="P:negative regulation of DNA-templated transcription"/>
    <property type="evidence" value="ECO:0007669"/>
    <property type="project" value="InterPro"/>
</dbReference>
<dbReference type="Pfam" id="PF00440">
    <property type="entry name" value="TetR_N"/>
    <property type="match status" value="1"/>
</dbReference>
<reference evidence="6 7" key="1">
    <citation type="submission" date="2018-10" db="EMBL/GenBank/DDBJ databases">
        <title>Aeromicrobium sp. 9W16Y-2 whole genome shotgun sequence.</title>
        <authorList>
            <person name="Li F."/>
        </authorList>
    </citation>
    <scope>NUCLEOTIDE SEQUENCE [LARGE SCALE GENOMIC DNA]</scope>
    <source>
        <strain evidence="6 7">9W16Y-2</strain>
    </source>
</reference>
<accession>A0A3L8PS03</accession>
<dbReference type="InterPro" id="IPR036271">
    <property type="entry name" value="Tet_transcr_reg_TetR-rel_C_sf"/>
</dbReference>
<evidence type="ECO:0000313" key="6">
    <source>
        <dbReference type="EMBL" id="RLV56742.1"/>
    </source>
</evidence>
<comment type="caution">
    <text evidence="6">The sequence shown here is derived from an EMBL/GenBank/DDBJ whole genome shotgun (WGS) entry which is preliminary data.</text>
</comment>
<sequence>MEGNMVEQNPLARSHQLLWEGLPSPRKGPKPTLSLEQIVSTGIAIADSEGIEALSMRKLATTLGMGTMSLYRYIPSKSELLNLMLDHVSGSQLGRVDPDGDWRATLTTVAWEGRALYLKHRWLLKVNWSRPVLGPNSVAQMEETMSGLKDLPFTDQEKMVVVSALDSYVTGSVRQEILYENAIVESGMSDEEFWGNQLPALVTAMESGKYPTMASLSENVFDASWEQTFEAGLRFMLDGIDRDVERRTR</sequence>
<feature type="DNA-binding region" description="H-T-H motif" evidence="4">
    <location>
        <begin position="55"/>
        <end position="74"/>
    </location>
</feature>
<dbReference type="Gene3D" id="1.10.357.10">
    <property type="entry name" value="Tetracycline Repressor, domain 2"/>
    <property type="match status" value="1"/>
</dbReference>
<dbReference type="InterPro" id="IPR004111">
    <property type="entry name" value="Repressor_TetR_C"/>
</dbReference>
<dbReference type="SUPFAM" id="SSF46689">
    <property type="entry name" value="Homeodomain-like"/>
    <property type="match status" value="1"/>
</dbReference>
<proteinExistence type="predicted"/>
<evidence type="ECO:0000259" key="5">
    <source>
        <dbReference type="PROSITE" id="PS50977"/>
    </source>
</evidence>
<dbReference type="InterPro" id="IPR009057">
    <property type="entry name" value="Homeodomain-like_sf"/>
</dbReference>
<dbReference type="GO" id="GO:0003677">
    <property type="term" value="F:DNA binding"/>
    <property type="evidence" value="ECO:0007669"/>
    <property type="project" value="UniProtKB-UniRule"/>
</dbReference>